<dbReference type="Proteomes" id="UP001215549">
    <property type="component" value="Chromosome"/>
</dbReference>
<evidence type="ECO:0000313" key="4">
    <source>
        <dbReference type="Proteomes" id="UP000186216"/>
    </source>
</evidence>
<keyword evidence="1" id="KW-0472">Membrane</keyword>
<dbReference type="RefSeq" id="WP_076529159.1">
    <property type="nucleotide sequence ID" value="NZ_CP067140.1"/>
</dbReference>
<dbReference type="AlphaFoldDB" id="A0AA45W8Q4"/>
<sequence>MTKIPPEPAEPTRRWSSVKLILCVSLALNLLVAGLFVGGLIRQSPSGDHRGSAGRGDIGATVIMALPRDTRHALREELKQDGEFDKNRDRLSAMPDLLDELRSEDFDAQAFVDVLSEIRQSRDERLAKIEEAVSRGIAAMSTAERSAYADQLEEMLQNQKRCARR</sequence>
<reference evidence="2 4" key="1">
    <citation type="submission" date="2017-01" db="EMBL/GenBank/DDBJ databases">
        <authorList>
            <person name="Varghese N."/>
            <person name="Submissions S."/>
        </authorList>
    </citation>
    <scope>NUCLEOTIDE SEQUENCE [LARGE SCALE GENOMIC DNA]</scope>
    <source>
        <strain evidence="2 4">DSM 18447</strain>
    </source>
</reference>
<protein>
    <submittedName>
        <fullName evidence="2">Heavy-metal resistance</fullName>
    </submittedName>
    <submittedName>
        <fullName evidence="3">Periplasmic heavy metal sensor</fullName>
    </submittedName>
</protein>
<dbReference type="EMBL" id="CP067140">
    <property type="protein sequence ID" value="WCR02650.1"/>
    <property type="molecule type" value="Genomic_DNA"/>
</dbReference>
<reference evidence="3 5" key="2">
    <citation type="submission" date="2021-01" db="EMBL/GenBank/DDBJ databases">
        <title>Biogeographic distribution of Paracoccus.</title>
        <authorList>
            <person name="Hollensteiner J."/>
            <person name="Leineberger J."/>
            <person name="Brinkhoff T."/>
            <person name="Daniel R."/>
        </authorList>
    </citation>
    <scope>NUCLEOTIDE SEQUENCE [LARGE SCALE GENOMIC DNA]</scope>
    <source>
        <strain evidence="3 5">DSM 18447</strain>
    </source>
</reference>
<gene>
    <name evidence="3" type="ORF">JHX88_17635</name>
    <name evidence="2" type="ORF">SAMN05421772_1374</name>
</gene>
<keyword evidence="1" id="KW-1133">Transmembrane helix</keyword>
<name>A0AA45W8Q4_9RHOB</name>
<dbReference type="Pfam" id="PF13801">
    <property type="entry name" value="Metal_resist"/>
    <property type="match status" value="1"/>
</dbReference>
<feature type="transmembrane region" description="Helical" evidence="1">
    <location>
        <begin position="20"/>
        <end position="41"/>
    </location>
</feature>
<organism evidence="2 4">
    <name type="scientific">Paracoccus saliphilus</name>
    <dbReference type="NCBI Taxonomy" id="405559"/>
    <lineage>
        <taxon>Bacteria</taxon>
        <taxon>Pseudomonadati</taxon>
        <taxon>Pseudomonadota</taxon>
        <taxon>Alphaproteobacteria</taxon>
        <taxon>Rhodobacterales</taxon>
        <taxon>Paracoccaceae</taxon>
        <taxon>Paracoccus</taxon>
    </lineage>
</organism>
<dbReference type="EMBL" id="FTOU01000037">
    <property type="protein sequence ID" value="SIT18491.1"/>
    <property type="molecule type" value="Genomic_DNA"/>
</dbReference>
<evidence type="ECO:0000313" key="5">
    <source>
        <dbReference type="Proteomes" id="UP001215549"/>
    </source>
</evidence>
<proteinExistence type="predicted"/>
<dbReference type="Proteomes" id="UP000186216">
    <property type="component" value="Unassembled WGS sequence"/>
</dbReference>
<dbReference type="InterPro" id="IPR025961">
    <property type="entry name" value="Metal_resist"/>
</dbReference>
<evidence type="ECO:0000313" key="3">
    <source>
        <dbReference type="EMBL" id="WCR02650.1"/>
    </source>
</evidence>
<keyword evidence="5" id="KW-1185">Reference proteome</keyword>
<keyword evidence="1" id="KW-0812">Transmembrane</keyword>
<evidence type="ECO:0000256" key="1">
    <source>
        <dbReference type="SAM" id="Phobius"/>
    </source>
</evidence>
<accession>A0AA45W8Q4</accession>
<evidence type="ECO:0000313" key="2">
    <source>
        <dbReference type="EMBL" id="SIT18491.1"/>
    </source>
</evidence>